<dbReference type="InterPro" id="IPR026904">
    <property type="entry name" value="MnmG_C"/>
</dbReference>
<dbReference type="GO" id="GO:0030488">
    <property type="term" value="P:tRNA methylation"/>
    <property type="evidence" value="ECO:0007669"/>
    <property type="project" value="TreeGrafter"/>
</dbReference>
<dbReference type="OrthoDB" id="9815560at2"/>
<dbReference type="InterPro" id="IPR047001">
    <property type="entry name" value="MnmG_C_subdom"/>
</dbReference>
<keyword evidence="14" id="KW-1185">Reference proteome</keyword>
<feature type="binding site" evidence="11">
    <location>
        <position position="123"/>
    </location>
    <ligand>
        <name>FAD</name>
        <dbReference type="ChEBI" id="CHEBI:57692"/>
    </ligand>
</feature>
<dbReference type="InterPro" id="IPR044920">
    <property type="entry name" value="MnmG_C_subdom_sf"/>
</dbReference>
<evidence type="ECO:0000313" key="14">
    <source>
        <dbReference type="Proteomes" id="UP000191055"/>
    </source>
</evidence>
<proteinExistence type="inferred from homology"/>
<dbReference type="RefSeq" id="WP_079557029.1">
    <property type="nucleotide sequence ID" value="NZ_CP021904.1"/>
</dbReference>
<comment type="subunit">
    <text evidence="9 11">Homodimer. Heterotetramer of two MnmE and two MnmG subunits.</text>
</comment>
<dbReference type="EMBL" id="FUYV01000005">
    <property type="protein sequence ID" value="SKB80778.1"/>
    <property type="molecule type" value="Genomic_DNA"/>
</dbReference>
<evidence type="ECO:0000256" key="3">
    <source>
        <dbReference type="ARBA" id="ARBA00007653"/>
    </source>
</evidence>
<dbReference type="InterPro" id="IPR004416">
    <property type="entry name" value="MnmG"/>
</dbReference>
<dbReference type="Pfam" id="PF21680">
    <property type="entry name" value="GIDA_C_1st"/>
    <property type="match status" value="1"/>
</dbReference>
<evidence type="ECO:0000256" key="11">
    <source>
        <dbReference type="HAMAP-Rule" id="MF_00129"/>
    </source>
</evidence>
<dbReference type="Pfam" id="PF13932">
    <property type="entry name" value="SAM_GIDA_C"/>
    <property type="match status" value="1"/>
</dbReference>
<dbReference type="InterPro" id="IPR049312">
    <property type="entry name" value="GIDA_C_N"/>
</dbReference>
<dbReference type="SUPFAM" id="SSF51905">
    <property type="entry name" value="FAD/NAD(P)-binding domain"/>
    <property type="match status" value="1"/>
</dbReference>
<comment type="similarity">
    <text evidence="3 11">Belongs to the MnmG family.</text>
</comment>
<evidence type="ECO:0000256" key="9">
    <source>
        <dbReference type="ARBA" id="ARBA00025948"/>
    </source>
</evidence>
<evidence type="ECO:0000256" key="5">
    <source>
        <dbReference type="ARBA" id="ARBA00022630"/>
    </source>
</evidence>
<feature type="domain" description="tRNA uridine 5-carboxymethylaminomethyl modification enzyme C-terminal subdomain" evidence="12">
    <location>
        <begin position="550"/>
        <end position="621"/>
    </location>
</feature>
<dbReference type="STRING" id="889453.SAMN03080601_01255"/>
<dbReference type="Gene3D" id="1.10.150.570">
    <property type="entry name" value="GidA associated domain, C-terminal subdomain"/>
    <property type="match status" value="1"/>
</dbReference>
<keyword evidence="7 11" id="KW-0274">FAD</keyword>
<accession>A0A1T5E9R2</accession>
<dbReference type="Gene3D" id="1.10.10.1800">
    <property type="entry name" value="tRNA uridine 5-carboxymethylaminomethyl modification enzyme MnmG/GidA"/>
    <property type="match status" value="1"/>
</dbReference>
<name>A0A1T5E9R2_9BACT</name>
<feature type="binding site" evidence="11">
    <location>
        <begin position="11"/>
        <end position="16"/>
    </location>
    <ligand>
        <name>FAD</name>
        <dbReference type="ChEBI" id="CHEBI:57692"/>
    </ligand>
</feature>
<evidence type="ECO:0000256" key="2">
    <source>
        <dbReference type="ARBA" id="ARBA00003717"/>
    </source>
</evidence>
<dbReference type="PANTHER" id="PTHR11806:SF0">
    <property type="entry name" value="PROTEIN MTO1 HOMOLOG, MITOCHONDRIAL"/>
    <property type="match status" value="1"/>
</dbReference>
<evidence type="ECO:0000256" key="8">
    <source>
        <dbReference type="ARBA" id="ARBA00023027"/>
    </source>
</evidence>
<dbReference type="GO" id="GO:0005829">
    <property type="term" value="C:cytosol"/>
    <property type="evidence" value="ECO:0007669"/>
    <property type="project" value="TreeGrafter"/>
</dbReference>
<organism evidence="13 14">
    <name type="scientific">Alkalitalea saponilacus</name>
    <dbReference type="NCBI Taxonomy" id="889453"/>
    <lineage>
        <taxon>Bacteria</taxon>
        <taxon>Pseudomonadati</taxon>
        <taxon>Bacteroidota</taxon>
        <taxon>Bacteroidia</taxon>
        <taxon>Marinilabiliales</taxon>
        <taxon>Marinilabiliaceae</taxon>
        <taxon>Alkalitalea</taxon>
    </lineage>
</organism>
<dbReference type="PROSITE" id="PS01280">
    <property type="entry name" value="GIDA_1"/>
    <property type="match status" value="1"/>
</dbReference>
<feature type="binding site" evidence="11">
    <location>
        <position position="178"/>
    </location>
    <ligand>
        <name>FAD</name>
        <dbReference type="ChEBI" id="CHEBI:57692"/>
    </ligand>
</feature>
<dbReference type="GO" id="GO:0050660">
    <property type="term" value="F:flavin adenine dinucleotide binding"/>
    <property type="evidence" value="ECO:0007669"/>
    <property type="project" value="UniProtKB-UniRule"/>
</dbReference>
<dbReference type="Gene3D" id="3.50.50.60">
    <property type="entry name" value="FAD/NAD(P)-binding domain"/>
    <property type="match status" value="2"/>
</dbReference>
<dbReference type="FunFam" id="1.10.150.570:FF:000001">
    <property type="entry name" value="tRNA uridine 5-carboxymethylaminomethyl modification enzyme MnmG"/>
    <property type="match status" value="1"/>
</dbReference>
<dbReference type="PRINTS" id="PR00411">
    <property type="entry name" value="PNDRDTASEI"/>
</dbReference>
<evidence type="ECO:0000256" key="10">
    <source>
        <dbReference type="ARBA" id="ARBA00031800"/>
    </source>
</evidence>
<dbReference type="InterPro" id="IPR036188">
    <property type="entry name" value="FAD/NAD-bd_sf"/>
</dbReference>
<sequence length="625" mass="69923">MLFEFDVIVVGGGHAGCEAAAAAGNLGKRTLLITMDLNKIAQMSCNPAVGGVAKGQIVREIDALGGQMGIVTDYSSIQFRMLNQSKGPAMWSPRSQCDRMVFSIKWRDILENISNISFWQDTVVDICISNGKIQSVITQMGVEFKASKIIITTGTFLNGLMHIGETQLKGGRISEPASYGITEKLFNAGFTTSRMKTGTPVRIDSRSIDFSKLEEQAGDNSFHKFSYLPISNRRLKQRSCYITYTNSTVHSIIEGSLNKSPMYNGTIQSLGPRYCPSIETKIVNFADKDRHQLYLEPEGETTIEYYLNGFSSSLPMETQFEALKHVPGLENATYFRPGYAIEYDFFDPTQLKATLETKLIEGLYFAGQINGTTGYEEAAAQGLIAGINASLALDGRSVFVLKRDEAYIGVLIDDLITKGVDEPYRMFTSRAEYRILLRQDDADVRLTPKGREIGLVDDYRYKIFSEKVKFRNDVIEFINNCSVKTSDINNYLESIQSSPLKQGVKLNTIVLRPQVKLSELIESFKPLKQFCVGLPLDRREEIIESAEVLLKYEGYIARERIIADKLTRLEHLKIKGKFKYEDIKTISTEGRQKLTRVDPETIGQASRISGVSPSDINVLLVLLGR</sequence>
<dbReference type="InterPro" id="IPR020595">
    <property type="entry name" value="MnmG-rel_CS"/>
</dbReference>
<dbReference type="GO" id="GO:0002098">
    <property type="term" value="P:tRNA wobble uridine modification"/>
    <property type="evidence" value="ECO:0007669"/>
    <property type="project" value="InterPro"/>
</dbReference>
<keyword evidence="5 11" id="KW-0285">Flavoprotein</keyword>
<comment type="subcellular location">
    <subcellularLocation>
        <location evidence="11">Cytoplasm</location>
    </subcellularLocation>
</comment>
<dbReference type="NCBIfam" id="TIGR00136">
    <property type="entry name" value="mnmG_gidA"/>
    <property type="match status" value="1"/>
</dbReference>
<gene>
    <name evidence="11" type="primary">mnmG</name>
    <name evidence="11" type="synonym">gidA</name>
    <name evidence="13" type="ORF">SAMN03080601_01255</name>
</gene>
<evidence type="ECO:0000256" key="7">
    <source>
        <dbReference type="ARBA" id="ARBA00022827"/>
    </source>
</evidence>
<feature type="binding site" evidence="11">
    <location>
        <position position="368"/>
    </location>
    <ligand>
        <name>FAD</name>
        <dbReference type="ChEBI" id="CHEBI:57692"/>
    </ligand>
</feature>
<dbReference type="InterPro" id="IPR040131">
    <property type="entry name" value="MnmG_N"/>
</dbReference>
<dbReference type="FunFam" id="3.50.50.60:FF:000002">
    <property type="entry name" value="tRNA uridine 5-carboxymethylaminomethyl modification enzyme MnmG"/>
    <property type="match status" value="1"/>
</dbReference>
<keyword evidence="8 11" id="KW-0520">NAD</keyword>
<comment type="cofactor">
    <cofactor evidence="1 11">
        <name>FAD</name>
        <dbReference type="ChEBI" id="CHEBI:57692"/>
    </cofactor>
</comment>
<evidence type="ECO:0000313" key="13">
    <source>
        <dbReference type="EMBL" id="SKB80778.1"/>
    </source>
</evidence>
<reference evidence="13 14" key="1">
    <citation type="submission" date="2017-02" db="EMBL/GenBank/DDBJ databases">
        <authorList>
            <person name="Peterson S.W."/>
        </authorList>
    </citation>
    <scope>NUCLEOTIDE SEQUENCE [LARGE SCALE GENOMIC DNA]</scope>
    <source>
        <strain evidence="13 14">DSM 24412</strain>
    </source>
</reference>
<feature type="binding site" evidence="11">
    <location>
        <begin position="271"/>
        <end position="285"/>
    </location>
    <ligand>
        <name>NAD(+)</name>
        <dbReference type="ChEBI" id="CHEBI:57540"/>
    </ligand>
</feature>
<dbReference type="PROSITE" id="PS01281">
    <property type="entry name" value="GIDA_2"/>
    <property type="match status" value="1"/>
</dbReference>
<dbReference type="AlphaFoldDB" id="A0A1T5E9R2"/>
<dbReference type="Proteomes" id="UP000191055">
    <property type="component" value="Unassembled WGS sequence"/>
</dbReference>
<evidence type="ECO:0000256" key="4">
    <source>
        <dbReference type="ARBA" id="ARBA00020461"/>
    </source>
</evidence>
<dbReference type="KEGG" id="asx:CDL62_07885"/>
<evidence type="ECO:0000256" key="6">
    <source>
        <dbReference type="ARBA" id="ARBA00022694"/>
    </source>
</evidence>
<keyword evidence="11" id="KW-0963">Cytoplasm</keyword>
<protein>
    <recommendedName>
        <fullName evidence="4 11">tRNA uridine 5-carboxymethylaminomethyl modification enzyme MnmG</fullName>
    </recommendedName>
    <alternativeName>
        <fullName evidence="10 11">Glucose-inhibited division protein A</fullName>
    </alternativeName>
</protein>
<dbReference type="SMART" id="SM01228">
    <property type="entry name" value="GIDA_assoc_3"/>
    <property type="match status" value="1"/>
</dbReference>
<evidence type="ECO:0000259" key="12">
    <source>
        <dbReference type="SMART" id="SM01228"/>
    </source>
</evidence>
<evidence type="ECO:0000256" key="1">
    <source>
        <dbReference type="ARBA" id="ARBA00001974"/>
    </source>
</evidence>
<dbReference type="PANTHER" id="PTHR11806">
    <property type="entry name" value="GLUCOSE INHIBITED DIVISION PROTEIN A"/>
    <property type="match status" value="1"/>
</dbReference>
<dbReference type="InterPro" id="IPR002218">
    <property type="entry name" value="MnmG-rel"/>
</dbReference>
<dbReference type="Pfam" id="PF01134">
    <property type="entry name" value="GIDA"/>
    <property type="match status" value="1"/>
</dbReference>
<keyword evidence="6 11" id="KW-0819">tRNA processing</keyword>
<comment type="function">
    <text evidence="2 11">NAD-binding protein involved in the addition of a carboxymethylaminomethyl (cmnm) group at the wobble position (U34) of certain tRNAs, forming tRNA-cmnm(5)s(2)U34.</text>
</comment>
<dbReference type="HAMAP" id="MF_00129">
    <property type="entry name" value="MnmG_GidA"/>
    <property type="match status" value="1"/>
</dbReference>